<proteinExistence type="predicted"/>
<organism evidence="9">
    <name type="scientific">Gongylonema pulchrum</name>
    <dbReference type="NCBI Taxonomy" id="637853"/>
    <lineage>
        <taxon>Eukaryota</taxon>
        <taxon>Metazoa</taxon>
        <taxon>Ecdysozoa</taxon>
        <taxon>Nematoda</taxon>
        <taxon>Chromadorea</taxon>
        <taxon>Rhabditida</taxon>
        <taxon>Spirurina</taxon>
        <taxon>Spiruromorpha</taxon>
        <taxon>Spiruroidea</taxon>
        <taxon>Gongylonematidae</taxon>
        <taxon>Gongylonema</taxon>
    </lineage>
</organism>
<keyword evidence="4 8" id="KW-1133">Transmembrane helix</keyword>
<evidence type="ECO:0000256" key="1">
    <source>
        <dbReference type="ARBA" id="ARBA00004141"/>
    </source>
</evidence>
<evidence type="ECO:0000256" key="8">
    <source>
        <dbReference type="SAM" id="Phobius"/>
    </source>
</evidence>
<keyword evidence="3 8" id="KW-0812">Transmembrane</keyword>
<evidence type="ECO:0000256" key="3">
    <source>
        <dbReference type="ARBA" id="ARBA00022692"/>
    </source>
</evidence>
<dbReference type="GO" id="GO:0016020">
    <property type="term" value="C:membrane"/>
    <property type="evidence" value="ECO:0007669"/>
    <property type="project" value="UniProtKB-SubCell"/>
</dbReference>
<evidence type="ECO:0000256" key="6">
    <source>
        <dbReference type="ARBA" id="ARBA00023136"/>
    </source>
</evidence>
<dbReference type="GO" id="GO:0003881">
    <property type="term" value="F:CDP-diacylglycerol-inositol 3-phosphatidyltransferase activity"/>
    <property type="evidence" value="ECO:0007669"/>
    <property type="project" value="TreeGrafter"/>
</dbReference>
<keyword evidence="6 8" id="KW-0472">Membrane</keyword>
<accession>A0A183DMP5</accession>
<evidence type="ECO:0000256" key="2">
    <source>
        <dbReference type="ARBA" id="ARBA00022679"/>
    </source>
</evidence>
<dbReference type="GO" id="GO:0006661">
    <property type="term" value="P:phosphatidylinositol biosynthetic process"/>
    <property type="evidence" value="ECO:0007669"/>
    <property type="project" value="TreeGrafter"/>
</dbReference>
<reference evidence="9" key="1">
    <citation type="submission" date="2016-06" db="UniProtKB">
        <authorList>
            <consortium name="WormBaseParasite"/>
        </authorList>
    </citation>
    <scope>IDENTIFICATION</scope>
</reference>
<sequence length="88" mass="10104">LGAMLDMLTDRCALLALVMYCGHLYPSYMLFFQMSAVIDIASHWLHFHVTYLMGKTSHKVLAVLLAHEIMDFYGISRIRAIRIISLMI</sequence>
<keyword evidence="7" id="KW-1208">Phospholipid metabolism</keyword>
<keyword evidence="5" id="KW-0443">Lipid metabolism</keyword>
<comment type="subcellular location">
    <subcellularLocation>
        <location evidence="1">Membrane</location>
        <topology evidence="1">Multi-pass membrane protein</topology>
    </subcellularLocation>
</comment>
<evidence type="ECO:0000313" key="9">
    <source>
        <dbReference type="WBParaSite" id="GPUH_0000999701-mRNA-1"/>
    </source>
</evidence>
<dbReference type="WBParaSite" id="GPUH_0000999701-mRNA-1">
    <property type="protein sequence ID" value="GPUH_0000999701-mRNA-1"/>
    <property type="gene ID" value="GPUH_0000999701"/>
</dbReference>
<evidence type="ECO:0000256" key="7">
    <source>
        <dbReference type="ARBA" id="ARBA00023264"/>
    </source>
</evidence>
<keyword evidence="2" id="KW-0808">Transferase</keyword>
<dbReference type="PANTHER" id="PTHR15362:SF4">
    <property type="entry name" value="CDP-DIACYLGLYCEROL--INOSITOL 3-PHOSPHATIDYLTRANSFERASE"/>
    <property type="match status" value="1"/>
</dbReference>
<feature type="transmembrane region" description="Helical" evidence="8">
    <location>
        <begin position="12"/>
        <end position="32"/>
    </location>
</feature>
<dbReference type="PANTHER" id="PTHR15362">
    <property type="entry name" value="PHOSPHATIDYLINOSITOL SYNTHASE"/>
    <property type="match status" value="1"/>
</dbReference>
<dbReference type="GO" id="GO:0005794">
    <property type="term" value="C:Golgi apparatus"/>
    <property type="evidence" value="ECO:0007669"/>
    <property type="project" value="TreeGrafter"/>
</dbReference>
<name>A0A183DMP5_9BILA</name>
<evidence type="ECO:0000256" key="4">
    <source>
        <dbReference type="ARBA" id="ARBA00022989"/>
    </source>
</evidence>
<dbReference type="AlphaFoldDB" id="A0A183DMP5"/>
<protein>
    <submittedName>
        <fullName evidence="9">CDP-diacylglycerol--inositol 3-phosphatidyltransferase</fullName>
    </submittedName>
</protein>
<evidence type="ECO:0000256" key="5">
    <source>
        <dbReference type="ARBA" id="ARBA00023098"/>
    </source>
</evidence>